<evidence type="ECO:0000313" key="6">
    <source>
        <dbReference type="Proteomes" id="UP000237144"/>
    </source>
</evidence>
<feature type="compositionally biased region" description="Basic and acidic residues" evidence="4">
    <location>
        <begin position="21"/>
        <end position="33"/>
    </location>
</feature>
<dbReference type="STRING" id="741276.A0A2S5B676"/>
<dbReference type="Gene3D" id="2.130.10.10">
    <property type="entry name" value="YVTN repeat-like/Quinoprotein amine dehydrogenase"/>
    <property type="match status" value="3"/>
</dbReference>
<feature type="region of interest" description="Disordered" evidence="4">
    <location>
        <begin position="550"/>
        <end position="583"/>
    </location>
</feature>
<dbReference type="InterPro" id="IPR036322">
    <property type="entry name" value="WD40_repeat_dom_sf"/>
</dbReference>
<dbReference type="SUPFAM" id="SSF50978">
    <property type="entry name" value="WD40 repeat-like"/>
    <property type="match status" value="1"/>
</dbReference>
<sequence>MDELTGLPLAFGKKVAPKKQVTQERFEKTKRGNDAGIQPSPSTAVINSGPSNTEEAPVGPSTGAEPSGSDDEAGDRDELPVTHEVVLKDHAKTVSALSIDPAGARVVSGSYDYDCKLWDFGGMTAAFKPFRSFECKPGHQVLDVQFSITGDTFLAATGSTQVKLYDRDGAEKWEYNKGDMYIRDLRNTDGHVAAVTAVAWHPKNHSLFLTASADSTLRIWEVDGRRKSKSVIVVRSKERGGKTKVTACAWSPDGKQIAAACEDGAIHVWASTGNFTRPSLSCEGAHEKGTYTSSIVFSPDGTQLATRGGDGTVKLWSSKSLKKPIATATDLPSLNFESNIVFSPDGQYVLTGTAGMKAGVLSGGSEEERAGELAKAGGLGAGKLVIMSSRDLQVVRNISISPFSVVRVLWHAKINQILTGSADGSVHVLYSPETSVRGITMAITKTPKARSIDDFGTAADANMHSTIIAPHSLPMFKDDTGIGTSAGGRGTKRRREKERHDPQKTLKPMPPVVGPGRGGRIGAAATQHVVQGLLRNEMRDQDPREALLKYATSDPNDNTWTKAWAASQPKPVFDTRPESDEEK</sequence>
<protein>
    <submittedName>
        <fullName evidence="5">Uncharacterized protein</fullName>
    </submittedName>
</protein>
<keyword evidence="1 3" id="KW-0853">WD repeat</keyword>
<feature type="repeat" description="WD" evidence="3">
    <location>
        <begin position="188"/>
        <end position="230"/>
    </location>
</feature>
<dbReference type="PRINTS" id="PR00320">
    <property type="entry name" value="GPROTEINBRPT"/>
</dbReference>
<accession>A0A2S5B676</accession>
<feature type="compositionally biased region" description="Basic and acidic residues" evidence="4">
    <location>
        <begin position="573"/>
        <end position="583"/>
    </location>
</feature>
<proteinExistence type="predicted"/>
<evidence type="ECO:0000256" key="3">
    <source>
        <dbReference type="PROSITE-ProRule" id="PRU00221"/>
    </source>
</evidence>
<reference evidence="5 6" key="1">
    <citation type="journal article" date="2018" name="Front. Microbiol.">
        <title>Prospects for Fungal Bioremediation of Acidic Radioactive Waste Sites: Characterization and Genome Sequence of Rhodotorula taiwanensis MD1149.</title>
        <authorList>
            <person name="Tkavc R."/>
            <person name="Matrosova V.Y."/>
            <person name="Grichenko O.E."/>
            <person name="Gostincar C."/>
            <person name="Volpe R.P."/>
            <person name="Klimenkova P."/>
            <person name="Gaidamakova E.K."/>
            <person name="Zhou C.E."/>
            <person name="Stewart B.J."/>
            <person name="Lyman M.G."/>
            <person name="Malfatti S.A."/>
            <person name="Rubinfeld B."/>
            <person name="Courtot M."/>
            <person name="Singh J."/>
            <person name="Dalgard C.L."/>
            <person name="Hamilton T."/>
            <person name="Frey K.G."/>
            <person name="Gunde-Cimerman N."/>
            <person name="Dugan L."/>
            <person name="Daly M.J."/>
        </authorList>
    </citation>
    <scope>NUCLEOTIDE SEQUENCE [LARGE SCALE GENOMIC DNA]</scope>
    <source>
        <strain evidence="5 6">MD1149</strain>
    </source>
</reference>
<evidence type="ECO:0000313" key="5">
    <source>
        <dbReference type="EMBL" id="POY72277.1"/>
    </source>
</evidence>
<dbReference type="InterPro" id="IPR015943">
    <property type="entry name" value="WD40/YVTN_repeat-like_dom_sf"/>
</dbReference>
<dbReference type="SMART" id="SM00320">
    <property type="entry name" value="WD40"/>
    <property type="match status" value="6"/>
</dbReference>
<dbReference type="GO" id="GO:0035861">
    <property type="term" value="C:site of double-strand break"/>
    <property type="evidence" value="ECO:0007669"/>
    <property type="project" value="TreeGrafter"/>
</dbReference>
<dbReference type="PANTHER" id="PTHR16017">
    <property type="entry name" value="GASTRULATION DEFECTIVE PROTEIN 1-RELATED"/>
    <property type="match status" value="1"/>
</dbReference>
<dbReference type="OrthoDB" id="10264376at2759"/>
<feature type="region of interest" description="Disordered" evidence="4">
    <location>
        <begin position="478"/>
        <end position="519"/>
    </location>
</feature>
<dbReference type="InterPro" id="IPR001680">
    <property type="entry name" value="WD40_rpt"/>
</dbReference>
<keyword evidence="2" id="KW-0677">Repeat</keyword>
<evidence type="ECO:0000256" key="2">
    <source>
        <dbReference type="ARBA" id="ARBA00022737"/>
    </source>
</evidence>
<feature type="repeat" description="WD" evidence="3">
    <location>
        <begin position="238"/>
        <end position="269"/>
    </location>
</feature>
<dbReference type="AlphaFoldDB" id="A0A2S5B676"/>
<evidence type="ECO:0000256" key="1">
    <source>
        <dbReference type="ARBA" id="ARBA00022574"/>
    </source>
</evidence>
<comment type="caution">
    <text evidence="5">The sequence shown here is derived from an EMBL/GenBank/DDBJ whole genome shotgun (WGS) entry which is preliminary data.</text>
</comment>
<feature type="region of interest" description="Disordered" evidence="4">
    <location>
        <begin position="1"/>
        <end position="77"/>
    </location>
</feature>
<keyword evidence="6" id="KW-1185">Reference proteome</keyword>
<gene>
    <name evidence="5" type="ORF">BMF94_4579</name>
</gene>
<dbReference type="PROSITE" id="PS50294">
    <property type="entry name" value="WD_REPEATS_REGION"/>
    <property type="match status" value="3"/>
</dbReference>
<dbReference type="EMBL" id="PJQD01000050">
    <property type="protein sequence ID" value="POY72277.1"/>
    <property type="molecule type" value="Genomic_DNA"/>
</dbReference>
<dbReference type="Pfam" id="PF00400">
    <property type="entry name" value="WD40"/>
    <property type="match status" value="4"/>
</dbReference>
<evidence type="ECO:0000256" key="4">
    <source>
        <dbReference type="SAM" id="MobiDB-lite"/>
    </source>
</evidence>
<dbReference type="InterPro" id="IPR020472">
    <property type="entry name" value="WD40_PAC1"/>
</dbReference>
<name>A0A2S5B676_9BASI</name>
<dbReference type="PANTHER" id="PTHR16017:SF0">
    <property type="entry name" value="WD REPEAT-CONTAINING PROTEIN 70"/>
    <property type="match status" value="1"/>
</dbReference>
<dbReference type="PROSITE" id="PS50082">
    <property type="entry name" value="WD_REPEATS_2"/>
    <property type="match status" value="4"/>
</dbReference>
<dbReference type="InterPro" id="IPR051858">
    <property type="entry name" value="WD_repeat_GAD-1"/>
</dbReference>
<feature type="repeat" description="WD" evidence="3">
    <location>
        <begin position="87"/>
        <end position="119"/>
    </location>
</feature>
<organism evidence="5 6">
    <name type="scientific">Rhodotorula taiwanensis</name>
    <dbReference type="NCBI Taxonomy" id="741276"/>
    <lineage>
        <taxon>Eukaryota</taxon>
        <taxon>Fungi</taxon>
        <taxon>Dikarya</taxon>
        <taxon>Basidiomycota</taxon>
        <taxon>Pucciniomycotina</taxon>
        <taxon>Microbotryomycetes</taxon>
        <taxon>Sporidiobolales</taxon>
        <taxon>Sporidiobolaceae</taxon>
        <taxon>Rhodotorula</taxon>
    </lineage>
</organism>
<feature type="repeat" description="WD" evidence="3">
    <location>
        <begin position="294"/>
        <end position="317"/>
    </location>
</feature>
<feature type="compositionally biased region" description="Polar residues" evidence="4">
    <location>
        <begin position="39"/>
        <end position="54"/>
    </location>
</feature>
<dbReference type="Proteomes" id="UP000237144">
    <property type="component" value="Unassembled WGS sequence"/>
</dbReference>
<dbReference type="GO" id="GO:0005634">
    <property type="term" value="C:nucleus"/>
    <property type="evidence" value="ECO:0007669"/>
    <property type="project" value="TreeGrafter"/>
</dbReference>